<keyword evidence="2" id="KW-1185">Reference proteome</keyword>
<sequence>MVNSIKGAKMFGDTLKFYALVMIMVTIAHARGVWFPHSLYFPSPAKNYPDYVVPEFDEVNFTRLETNPLEWPDEITTSKGRFRMKSLNRMSWEEDEIYIDHTYP</sequence>
<keyword evidence="1" id="KW-0472">Membrane</keyword>
<accession>A0A915JNB4</accession>
<dbReference type="WBParaSite" id="nRc.2.0.1.t27577-RA">
    <property type="protein sequence ID" value="nRc.2.0.1.t27577-RA"/>
    <property type="gene ID" value="nRc.2.0.1.g27577"/>
</dbReference>
<dbReference type="AlphaFoldDB" id="A0A915JNB4"/>
<proteinExistence type="predicted"/>
<name>A0A915JNB4_ROMCU</name>
<organism evidence="2 3">
    <name type="scientific">Romanomermis culicivorax</name>
    <name type="common">Nematode worm</name>
    <dbReference type="NCBI Taxonomy" id="13658"/>
    <lineage>
        <taxon>Eukaryota</taxon>
        <taxon>Metazoa</taxon>
        <taxon>Ecdysozoa</taxon>
        <taxon>Nematoda</taxon>
        <taxon>Enoplea</taxon>
        <taxon>Dorylaimia</taxon>
        <taxon>Mermithida</taxon>
        <taxon>Mermithoidea</taxon>
        <taxon>Mermithidae</taxon>
        <taxon>Romanomermis</taxon>
    </lineage>
</organism>
<evidence type="ECO:0000313" key="3">
    <source>
        <dbReference type="WBParaSite" id="nRc.2.0.1.t27577-RA"/>
    </source>
</evidence>
<keyword evidence="1" id="KW-0812">Transmembrane</keyword>
<keyword evidence="1" id="KW-1133">Transmembrane helix</keyword>
<reference evidence="3" key="1">
    <citation type="submission" date="2022-11" db="UniProtKB">
        <authorList>
            <consortium name="WormBaseParasite"/>
        </authorList>
    </citation>
    <scope>IDENTIFICATION</scope>
</reference>
<evidence type="ECO:0000256" key="1">
    <source>
        <dbReference type="SAM" id="Phobius"/>
    </source>
</evidence>
<protein>
    <submittedName>
        <fullName evidence="3">Uncharacterized protein</fullName>
    </submittedName>
</protein>
<evidence type="ECO:0000313" key="2">
    <source>
        <dbReference type="Proteomes" id="UP000887565"/>
    </source>
</evidence>
<feature type="transmembrane region" description="Helical" evidence="1">
    <location>
        <begin position="15"/>
        <end position="34"/>
    </location>
</feature>
<dbReference type="Proteomes" id="UP000887565">
    <property type="component" value="Unplaced"/>
</dbReference>